<reference evidence="4 5" key="1">
    <citation type="journal article" date="2023" name="bioRxiv">
        <title>Conserved and derived expression patterns and positive selection on dental genes reveal complex evolutionary context of ever-growing rodent molars.</title>
        <authorList>
            <person name="Calamari Z.T."/>
            <person name="Song A."/>
            <person name="Cohen E."/>
            <person name="Akter M."/>
            <person name="Roy R.D."/>
            <person name="Hallikas O."/>
            <person name="Christensen M.M."/>
            <person name="Li P."/>
            <person name="Marangoni P."/>
            <person name="Jernvall J."/>
            <person name="Klein O.D."/>
        </authorList>
    </citation>
    <scope>NUCLEOTIDE SEQUENCE [LARGE SCALE GENOMIC DNA]</scope>
    <source>
        <strain evidence="4">V071</strain>
    </source>
</reference>
<keyword evidence="5" id="KW-1185">Reference proteome</keyword>
<dbReference type="EMBL" id="JBBHLL010000024">
    <property type="protein sequence ID" value="KAK7828743.1"/>
    <property type="molecule type" value="Genomic_DNA"/>
</dbReference>
<dbReference type="GO" id="GO:0003735">
    <property type="term" value="F:structural constituent of ribosome"/>
    <property type="evidence" value="ECO:0007669"/>
    <property type="project" value="InterPro"/>
</dbReference>
<sequence length="70" mass="7826">MKKIKENNTLVFTVDAKANKHWIKQAVKKFCDTGVAKVNTLLRPEGEKPAYVQMAPHYDALDVASKIGII</sequence>
<name>A0AAW0JQ80_MYOGA</name>
<protein>
    <recommendedName>
        <fullName evidence="6">Ribosomal protein L23a</fullName>
    </recommendedName>
</protein>
<keyword evidence="2" id="KW-0689">Ribosomal protein</keyword>
<dbReference type="PANTHER" id="PTHR11620">
    <property type="entry name" value="60S RIBOSOMAL PROTEIN L23A"/>
    <property type="match status" value="1"/>
</dbReference>
<evidence type="ECO:0008006" key="6">
    <source>
        <dbReference type="Google" id="ProtNLM"/>
    </source>
</evidence>
<dbReference type="Pfam" id="PF00276">
    <property type="entry name" value="Ribosomal_L23"/>
    <property type="match status" value="1"/>
</dbReference>
<dbReference type="InterPro" id="IPR012677">
    <property type="entry name" value="Nucleotide-bd_a/b_plait_sf"/>
</dbReference>
<dbReference type="Proteomes" id="UP001488838">
    <property type="component" value="Unassembled WGS sequence"/>
</dbReference>
<accession>A0AAW0JQ80</accession>
<dbReference type="InterPro" id="IPR013025">
    <property type="entry name" value="Ribosomal_uL23-like"/>
</dbReference>
<dbReference type="InterPro" id="IPR012678">
    <property type="entry name" value="Ribosomal_uL23/eL15/eS24_sf"/>
</dbReference>
<dbReference type="Gene3D" id="3.30.70.330">
    <property type="match status" value="1"/>
</dbReference>
<evidence type="ECO:0000256" key="2">
    <source>
        <dbReference type="ARBA" id="ARBA00022980"/>
    </source>
</evidence>
<comment type="caution">
    <text evidence="4">The sequence shown here is derived from an EMBL/GenBank/DDBJ whole genome shotgun (WGS) entry which is preliminary data.</text>
</comment>
<dbReference type="SUPFAM" id="SSF54189">
    <property type="entry name" value="Ribosomal proteins S24e, L23 and L15e"/>
    <property type="match status" value="1"/>
</dbReference>
<dbReference type="GO" id="GO:0006412">
    <property type="term" value="P:translation"/>
    <property type="evidence" value="ECO:0007669"/>
    <property type="project" value="InterPro"/>
</dbReference>
<dbReference type="GO" id="GO:0044391">
    <property type="term" value="C:ribosomal subunit"/>
    <property type="evidence" value="ECO:0007669"/>
    <property type="project" value="UniProtKB-ARBA"/>
</dbReference>
<evidence type="ECO:0000313" key="4">
    <source>
        <dbReference type="EMBL" id="KAK7828743.1"/>
    </source>
</evidence>
<proteinExistence type="inferred from homology"/>
<evidence type="ECO:0000313" key="5">
    <source>
        <dbReference type="Proteomes" id="UP001488838"/>
    </source>
</evidence>
<gene>
    <name evidence="4" type="ORF">U0070_006528</name>
</gene>
<dbReference type="AlphaFoldDB" id="A0AAW0JQ80"/>
<evidence type="ECO:0000256" key="1">
    <source>
        <dbReference type="ARBA" id="ARBA00006700"/>
    </source>
</evidence>
<organism evidence="4 5">
    <name type="scientific">Myodes glareolus</name>
    <name type="common">Bank vole</name>
    <name type="synonym">Clethrionomys glareolus</name>
    <dbReference type="NCBI Taxonomy" id="447135"/>
    <lineage>
        <taxon>Eukaryota</taxon>
        <taxon>Metazoa</taxon>
        <taxon>Chordata</taxon>
        <taxon>Craniata</taxon>
        <taxon>Vertebrata</taxon>
        <taxon>Euteleostomi</taxon>
        <taxon>Mammalia</taxon>
        <taxon>Eutheria</taxon>
        <taxon>Euarchontoglires</taxon>
        <taxon>Glires</taxon>
        <taxon>Rodentia</taxon>
        <taxon>Myomorpha</taxon>
        <taxon>Muroidea</taxon>
        <taxon>Cricetidae</taxon>
        <taxon>Arvicolinae</taxon>
        <taxon>Myodes</taxon>
    </lineage>
</organism>
<keyword evidence="3" id="KW-0687">Ribonucleoprotein</keyword>
<dbReference type="GO" id="GO:0022626">
    <property type="term" value="C:cytosolic ribosome"/>
    <property type="evidence" value="ECO:0007669"/>
    <property type="project" value="UniProtKB-ARBA"/>
</dbReference>
<evidence type="ECO:0000256" key="3">
    <source>
        <dbReference type="ARBA" id="ARBA00023274"/>
    </source>
</evidence>
<comment type="similarity">
    <text evidence="1">Belongs to the universal ribosomal protein uL23 family.</text>
</comment>